<gene>
    <name evidence="1" type="ORF">MIZ03_0515</name>
</gene>
<dbReference type="EMBL" id="AP024238">
    <property type="protein sequence ID" value="BCO25651.1"/>
    <property type="molecule type" value="Genomic_DNA"/>
</dbReference>
<evidence type="ECO:0000313" key="1">
    <source>
        <dbReference type="EMBL" id="BCO25651.1"/>
    </source>
</evidence>
<reference evidence="1 2" key="1">
    <citation type="journal article" date="2021" name="Microbiol. Spectr.">
        <title>A Single Bacterium Capable of Oxidation and Reduction of Iron at Circumneutral pH.</title>
        <authorList>
            <person name="Kato S."/>
            <person name="Ohkuma M."/>
        </authorList>
    </citation>
    <scope>NUCLEOTIDE SEQUENCE [LARGE SCALE GENOMIC DNA]</scope>
    <source>
        <strain evidence="1 2">MIZ03</strain>
    </source>
</reference>
<keyword evidence="2" id="KW-1185">Reference proteome</keyword>
<sequence length="41" mass="5176">MLSIFKHKFEIKKYYNFDSCLRNQYKRYKLVLYKFSVSSCR</sequence>
<accession>A0ABN6D4F4</accession>
<name>A0ABN6D4F4_9BURK</name>
<dbReference type="Proteomes" id="UP000824366">
    <property type="component" value="Chromosome"/>
</dbReference>
<proteinExistence type="predicted"/>
<organism evidence="1 2">
    <name type="scientific">Rhodoferax lithotrophicus</name>
    <dbReference type="NCBI Taxonomy" id="2798804"/>
    <lineage>
        <taxon>Bacteria</taxon>
        <taxon>Pseudomonadati</taxon>
        <taxon>Pseudomonadota</taxon>
        <taxon>Betaproteobacteria</taxon>
        <taxon>Burkholderiales</taxon>
        <taxon>Comamonadaceae</taxon>
        <taxon>Rhodoferax</taxon>
    </lineage>
</organism>
<protein>
    <submittedName>
        <fullName evidence="1">Uncharacterized protein</fullName>
    </submittedName>
</protein>
<evidence type="ECO:0000313" key="2">
    <source>
        <dbReference type="Proteomes" id="UP000824366"/>
    </source>
</evidence>